<feature type="chain" id="PRO_5028907664" evidence="2">
    <location>
        <begin position="20"/>
        <end position="135"/>
    </location>
</feature>
<protein>
    <submittedName>
        <fullName evidence="4">PMEI domain-containing protein</fullName>
    </submittedName>
</protein>
<dbReference type="WBParaSite" id="Pan_g9672.t1">
    <property type="protein sequence ID" value="Pan_g9672.t1"/>
    <property type="gene ID" value="Pan_g9672"/>
</dbReference>
<evidence type="ECO:0000256" key="2">
    <source>
        <dbReference type="SAM" id="SignalP"/>
    </source>
</evidence>
<name>A0A7E4WDU4_PANRE</name>
<keyword evidence="2" id="KW-0732">Signal</keyword>
<reference evidence="4" key="2">
    <citation type="submission" date="2020-10" db="UniProtKB">
        <authorList>
            <consortium name="WormBaseParasite"/>
        </authorList>
    </citation>
    <scope>IDENTIFICATION</scope>
</reference>
<evidence type="ECO:0000313" key="4">
    <source>
        <dbReference type="WBParaSite" id="Pan_g9672.t1"/>
    </source>
</evidence>
<keyword evidence="3" id="KW-1185">Reference proteome</keyword>
<evidence type="ECO:0000313" key="3">
    <source>
        <dbReference type="Proteomes" id="UP000492821"/>
    </source>
</evidence>
<dbReference type="AlphaFoldDB" id="A0A7E4WDU4"/>
<reference evidence="3" key="1">
    <citation type="journal article" date="2013" name="Genetics">
        <title>The draft genome and transcriptome of Panagrellus redivivus are shaped by the harsh demands of a free-living lifestyle.</title>
        <authorList>
            <person name="Srinivasan J."/>
            <person name="Dillman A.R."/>
            <person name="Macchietto M.G."/>
            <person name="Heikkinen L."/>
            <person name="Lakso M."/>
            <person name="Fracchia K.M."/>
            <person name="Antoshechkin I."/>
            <person name="Mortazavi A."/>
            <person name="Wong G."/>
            <person name="Sternberg P.W."/>
        </authorList>
    </citation>
    <scope>NUCLEOTIDE SEQUENCE [LARGE SCALE GENOMIC DNA]</scope>
    <source>
        <strain evidence="3">MT8872</strain>
    </source>
</reference>
<feature type="region of interest" description="Disordered" evidence="1">
    <location>
        <begin position="75"/>
        <end position="108"/>
    </location>
</feature>
<accession>A0A7E4WDU4</accession>
<organism evidence="3 4">
    <name type="scientific">Panagrellus redivivus</name>
    <name type="common">Microworm</name>
    <dbReference type="NCBI Taxonomy" id="6233"/>
    <lineage>
        <taxon>Eukaryota</taxon>
        <taxon>Metazoa</taxon>
        <taxon>Ecdysozoa</taxon>
        <taxon>Nematoda</taxon>
        <taxon>Chromadorea</taxon>
        <taxon>Rhabditida</taxon>
        <taxon>Tylenchina</taxon>
        <taxon>Panagrolaimomorpha</taxon>
        <taxon>Panagrolaimoidea</taxon>
        <taxon>Panagrolaimidae</taxon>
        <taxon>Panagrellus</taxon>
    </lineage>
</organism>
<dbReference type="Proteomes" id="UP000492821">
    <property type="component" value="Unassembled WGS sequence"/>
</dbReference>
<sequence length="135" mass="14562">MAQIHIALIGLLALGGALAQVPSYTVTYTSYSESITTLLETSTTSTHCKLISGLYDRHLSPRLLRLAKPLPRCRLLPPPRPPLKPRLPPLLKPLRRRRRPSSRLPAPSAAASVMASKGTFEGSTALIASVCDALD</sequence>
<feature type="compositionally biased region" description="Pro residues" evidence="1">
    <location>
        <begin position="76"/>
        <end position="91"/>
    </location>
</feature>
<feature type="signal peptide" evidence="2">
    <location>
        <begin position="1"/>
        <end position="19"/>
    </location>
</feature>
<evidence type="ECO:0000256" key="1">
    <source>
        <dbReference type="SAM" id="MobiDB-lite"/>
    </source>
</evidence>
<proteinExistence type="predicted"/>